<evidence type="ECO:0000256" key="1">
    <source>
        <dbReference type="SAM" id="Phobius"/>
    </source>
</evidence>
<feature type="chain" id="PRO_5026038234" description="Secreted protein" evidence="2">
    <location>
        <begin position="27"/>
        <end position="135"/>
    </location>
</feature>
<proteinExistence type="predicted"/>
<feature type="transmembrane region" description="Helical" evidence="1">
    <location>
        <begin position="90"/>
        <end position="110"/>
    </location>
</feature>
<accession>A0A6G5AG50</accession>
<keyword evidence="1" id="KW-1133">Transmembrane helix</keyword>
<evidence type="ECO:0008006" key="4">
    <source>
        <dbReference type="Google" id="ProtNLM"/>
    </source>
</evidence>
<dbReference type="EMBL" id="GIKN01007702">
    <property type="protein sequence ID" value="NIE49975.1"/>
    <property type="molecule type" value="Transcribed_RNA"/>
</dbReference>
<organism evidence="3">
    <name type="scientific">Rhipicephalus microplus</name>
    <name type="common">Cattle tick</name>
    <name type="synonym">Boophilus microplus</name>
    <dbReference type="NCBI Taxonomy" id="6941"/>
    <lineage>
        <taxon>Eukaryota</taxon>
        <taxon>Metazoa</taxon>
        <taxon>Ecdysozoa</taxon>
        <taxon>Arthropoda</taxon>
        <taxon>Chelicerata</taxon>
        <taxon>Arachnida</taxon>
        <taxon>Acari</taxon>
        <taxon>Parasitiformes</taxon>
        <taxon>Ixodida</taxon>
        <taxon>Ixodoidea</taxon>
        <taxon>Ixodidae</taxon>
        <taxon>Rhipicephalinae</taxon>
        <taxon>Rhipicephalus</taxon>
        <taxon>Boophilus</taxon>
    </lineage>
</organism>
<feature type="signal peptide" evidence="2">
    <location>
        <begin position="1"/>
        <end position="26"/>
    </location>
</feature>
<dbReference type="AlphaFoldDB" id="A0A6G5AG50"/>
<feature type="transmembrane region" description="Helical" evidence="1">
    <location>
        <begin position="37"/>
        <end position="60"/>
    </location>
</feature>
<keyword evidence="1" id="KW-0472">Membrane</keyword>
<protein>
    <recommendedName>
        <fullName evidence="4">Secreted protein</fullName>
    </recommendedName>
</protein>
<evidence type="ECO:0000256" key="2">
    <source>
        <dbReference type="SAM" id="SignalP"/>
    </source>
</evidence>
<feature type="transmembrane region" description="Helical" evidence="1">
    <location>
        <begin position="67"/>
        <end position="84"/>
    </location>
</feature>
<evidence type="ECO:0000313" key="3">
    <source>
        <dbReference type="EMBL" id="NIE49975.1"/>
    </source>
</evidence>
<keyword evidence="2" id="KW-0732">Signal</keyword>
<name>A0A6G5AG50_RHIMP</name>
<sequence>MSPLDSFTIYCCRWLFWTCLPHMASSDTFTLGDSLRLLYFIQSNTVYVVLHTVFSLMCFFNSRPGSLCFTFVCLIQLFAQNWIIRPRNRIMTNALRNISFILLLLAPTALKQLTICTLRAFCGDNISASRGRCAR</sequence>
<reference evidence="3" key="1">
    <citation type="submission" date="2020-03" db="EMBL/GenBank/DDBJ databases">
        <title>A transcriptome and proteome of the tick Rhipicephalus microplus shaped by the genetic composition of its hosts and developmental stage.</title>
        <authorList>
            <person name="Garcia G.R."/>
            <person name="Ribeiro J.M.C."/>
            <person name="Maruyama S.R."/>
            <person name="Gardinasse L.G."/>
            <person name="Nelson K."/>
            <person name="Ferreira B.R."/>
            <person name="Andrade T.G."/>
            <person name="Santos I.K.F.M."/>
        </authorList>
    </citation>
    <scope>NUCLEOTIDE SEQUENCE</scope>
    <source>
        <strain evidence="3">NSGR</strain>
        <tissue evidence="3">Salivary glands</tissue>
    </source>
</reference>
<keyword evidence="1" id="KW-0812">Transmembrane</keyword>